<dbReference type="STRING" id="1178482.AR456_15210"/>
<dbReference type="PANTHER" id="PTHR30047:SF7">
    <property type="entry name" value="HIGH-AFFINITY CHOLINE TRANSPORT PROTEIN"/>
    <property type="match status" value="1"/>
</dbReference>
<feature type="transmembrane region" description="Helical" evidence="8">
    <location>
        <begin position="241"/>
        <end position="261"/>
    </location>
</feature>
<feature type="transmembrane region" description="Helical" evidence="8">
    <location>
        <begin position="16"/>
        <end position="35"/>
    </location>
</feature>
<dbReference type="GO" id="GO:0005886">
    <property type="term" value="C:plasma membrane"/>
    <property type="evidence" value="ECO:0007669"/>
    <property type="project" value="UniProtKB-SubCell"/>
</dbReference>
<evidence type="ECO:0000313" key="9">
    <source>
        <dbReference type="EMBL" id="ERL51856.1"/>
    </source>
</evidence>
<evidence type="ECO:0000256" key="5">
    <source>
        <dbReference type="ARBA" id="ARBA00022692"/>
    </source>
</evidence>
<evidence type="ECO:0000256" key="6">
    <source>
        <dbReference type="ARBA" id="ARBA00022989"/>
    </source>
</evidence>
<feature type="transmembrane region" description="Helical" evidence="8">
    <location>
        <begin position="323"/>
        <end position="346"/>
    </location>
</feature>
<feature type="transmembrane region" description="Helical" evidence="8">
    <location>
        <begin position="413"/>
        <end position="433"/>
    </location>
</feature>
<dbReference type="RefSeq" id="WP_021818492.1">
    <property type="nucleotide sequence ID" value="NZ_AVBC01000020.1"/>
</dbReference>
<protein>
    <recommendedName>
        <fullName evidence="11">BCCT transporter</fullName>
    </recommendedName>
</protein>
<sequence>MDTQNDTRNSRRSLKLSVFLPSFAIILLAVAVGLINNELLVEVAKQLFYISLSDFGWLYQLVAVSALLITTFIFFSRAGNIRLGGKDAKPQFSVASNFAMALTGGIATGVVTYSVNEPIIYLGNIYGEIAQQDFAAGSGEAAIFALARSFHNWSFIPYAIYSIVGLMIGYMHFNRRQKFSISSTITPVLGSHAHKPGVRAVVDIISVLAIALGLASSLGAGLALISSGLQAQYGVVPNATTWLLISLVIAAIFITSAISGLKRGIRMLSSLNAWIFYAFVAILVVVGPLTYILSLSVTSFGYWLDNLLLWSFDTKEAGGEALVTWWTMYDWSIWIAYAPLMGLFLARISYGRTLREFLIINWILPSLFGLVWFAIWGGAAIKWQLDGSIDLISIVTENGAVSGLWGFLQHLPLAALLVPLAIFTLVISFSTAADSMSSTIATICTRNISADEESPTRQKVLWGLSIAIIAYIMVAFGGGAQGVDGIKYLAAAGGFAVVFLFVLILISAARTFIGSGAGRMEAERLEAEALDDENKLTTFKESAHE</sequence>
<feature type="transmembrane region" description="Helical" evidence="8">
    <location>
        <begin position="460"/>
        <end position="480"/>
    </location>
</feature>
<dbReference type="OrthoDB" id="9775735at2"/>
<dbReference type="InterPro" id="IPR000060">
    <property type="entry name" value="BCCT_transptr"/>
</dbReference>
<dbReference type="KEGG" id="hhu:AR456_15210"/>
<feature type="transmembrane region" description="Helical" evidence="8">
    <location>
        <begin position="55"/>
        <end position="75"/>
    </location>
</feature>
<dbReference type="Pfam" id="PF02028">
    <property type="entry name" value="BCCT"/>
    <property type="match status" value="1"/>
</dbReference>
<dbReference type="eggNOG" id="COG1292">
    <property type="taxonomic scope" value="Bacteria"/>
</dbReference>
<evidence type="ECO:0000256" key="7">
    <source>
        <dbReference type="ARBA" id="ARBA00023136"/>
    </source>
</evidence>
<organism evidence="9 10">
    <name type="scientific">Halomonas huangheensis</name>
    <dbReference type="NCBI Taxonomy" id="1178482"/>
    <lineage>
        <taxon>Bacteria</taxon>
        <taxon>Pseudomonadati</taxon>
        <taxon>Pseudomonadota</taxon>
        <taxon>Gammaproteobacteria</taxon>
        <taxon>Oceanospirillales</taxon>
        <taxon>Halomonadaceae</taxon>
        <taxon>Halomonas</taxon>
    </lineage>
</organism>
<dbReference type="PATRIC" id="fig|1178482.3.peg.1537"/>
<feature type="transmembrane region" description="Helical" evidence="8">
    <location>
        <begin position="273"/>
        <end position="303"/>
    </location>
</feature>
<feature type="transmembrane region" description="Helical" evidence="8">
    <location>
        <begin position="204"/>
        <end position="229"/>
    </location>
</feature>
<keyword evidence="5 8" id="KW-0812">Transmembrane</keyword>
<comment type="similarity">
    <text evidence="2">Belongs to the BCCT transporter (TC 2.A.15) family.</text>
</comment>
<dbReference type="EMBL" id="AVBC01000020">
    <property type="protein sequence ID" value="ERL51856.1"/>
    <property type="molecule type" value="Genomic_DNA"/>
</dbReference>
<keyword evidence="10" id="KW-1185">Reference proteome</keyword>
<feature type="transmembrane region" description="Helical" evidence="8">
    <location>
        <begin position="358"/>
        <end position="381"/>
    </location>
</feature>
<keyword evidence="6 8" id="KW-1133">Transmembrane helix</keyword>
<feature type="transmembrane region" description="Helical" evidence="8">
    <location>
        <begin position="486"/>
        <end position="509"/>
    </location>
</feature>
<evidence type="ECO:0000256" key="4">
    <source>
        <dbReference type="ARBA" id="ARBA00022475"/>
    </source>
</evidence>
<evidence type="ECO:0000256" key="2">
    <source>
        <dbReference type="ARBA" id="ARBA00005658"/>
    </source>
</evidence>
<evidence type="ECO:0000256" key="8">
    <source>
        <dbReference type="SAM" id="Phobius"/>
    </source>
</evidence>
<proteinExistence type="inferred from homology"/>
<feature type="transmembrane region" description="Helical" evidence="8">
    <location>
        <begin position="155"/>
        <end position="173"/>
    </location>
</feature>
<comment type="subcellular location">
    <subcellularLocation>
        <location evidence="1">Cell membrane</location>
        <topology evidence="1">Multi-pass membrane protein</topology>
    </subcellularLocation>
</comment>
<dbReference type="GO" id="GO:0022857">
    <property type="term" value="F:transmembrane transporter activity"/>
    <property type="evidence" value="ECO:0007669"/>
    <property type="project" value="InterPro"/>
</dbReference>
<dbReference type="AlphaFoldDB" id="W1N9J7"/>
<evidence type="ECO:0000313" key="10">
    <source>
        <dbReference type="Proteomes" id="UP000019113"/>
    </source>
</evidence>
<reference evidence="9 10" key="1">
    <citation type="submission" date="2013-08" db="EMBL/GenBank/DDBJ databases">
        <title>draft genome of Halomonas huanghegensis, strain BJGMM-B45T.</title>
        <authorList>
            <person name="Miao C."/>
            <person name="Wan Y."/>
            <person name="Jin W."/>
        </authorList>
    </citation>
    <scope>NUCLEOTIDE SEQUENCE [LARGE SCALE GENOMIC DNA]</scope>
    <source>
        <strain evidence="9 10">BJGMM-B45</strain>
    </source>
</reference>
<gene>
    <name evidence="9" type="ORF">BJB45_11870</name>
</gene>
<evidence type="ECO:0000256" key="1">
    <source>
        <dbReference type="ARBA" id="ARBA00004651"/>
    </source>
</evidence>
<keyword evidence="7 8" id="KW-0472">Membrane</keyword>
<evidence type="ECO:0000256" key="3">
    <source>
        <dbReference type="ARBA" id="ARBA00022448"/>
    </source>
</evidence>
<keyword evidence="4" id="KW-1003">Cell membrane</keyword>
<comment type="caution">
    <text evidence="9">The sequence shown here is derived from an EMBL/GenBank/DDBJ whole genome shotgun (WGS) entry which is preliminary data.</text>
</comment>
<evidence type="ECO:0008006" key="11">
    <source>
        <dbReference type="Google" id="ProtNLM"/>
    </source>
</evidence>
<dbReference type="PANTHER" id="PTHR30047">
    <property type="entry name" value="HIGH-AFFINITY CHOLINE TRANSPORT PROTEIN-RELATED"/>
    <property type="match status" value="1"/>
</dbReference>
<name>W1N9J7_9GAMM</name>
<accession>W1N9J7</accession>
<feature type="transmembrane region" description="Helical" evidence="8">
    <location>
        <begin position="95"/>
        <end position="115"/>
    </location>
</feature>
<keyword evidence="3" id="KW-0813">Transport</keyword>
<dbReference type="Proteomes" id="UP000019113">
    <property type="component" value="Unassembled WGS sequence"/>
</dbReference>